<sequence>MLADDDYEEHISDDDWNNGNTDEEVYFFHGDLSDIQVSVYYQKEPIKSDWLVDHDPFPIPPEMHLDPLPLVGSNDDLTSEMQVTQISDSYLESSDRSGKDGHSCSDKHSN</sequence>
<reference evidence="1 2" key="1">
    <citation type="journal article" date="2022" name="Hortic Res">
        <title>A haplotype resolved chromosomal level avocado genome allows analysis of novel avocado genes.</title>
        <authorList>
            <person name="Nath O."/>
            <person name="Fletcher S.J."/>
            <person name="Hayward A."/>
            <person name="Shaw L.M."/>
            <person name="Masouleh A.K."/>
            <person name="Furtado A."/>
            <person name="Henry R.J."/>
            <person name="Mitter N."/>
        </authorList>
    </citation>
    <scope>NUCLEOTIDE SEQUENCE [LARGE SCALE GENOMIC DNA]</scope>
    <source>
        <strain evidence="2">cv. Hass</strain>
    </source>
</reference>
<dbReference type="EMBL" id="CM056811">
    <property type="protein sequence ID" value="KAJ8635869.1"/>
    <property type="molecule type" value="Genomic_DNA"/>
</dbReference>
<name>A0ACC2LR36_PERAE</name>
<keyword evidence="2" id="KW-1185">Reference proteome</keyword>
<protein>
    <submittedName>
        <fullName evidence="1">Uncharacterized protein</fullName>
    </submittedName>
</protein>
<organism evidence="1 2">
    <name type="scientific">Persea americana</name>
    <name type="common">Avocado</name>
    <dbReference type="NCBI Taxonomy" id="3435"/>
    <lineage>
        <taxon>Eukaryota</taxon>
        <taxon>Viridiplantae</taxon>
        <taxon>Streptophyta</taxon>
        <taxon>Embryophyta</taxon>
        <taxon>Tracheophyta</taxon>
        <taxon>Spermatophyta</taxon>
        <taxon>Magnoliopsida</taxon>
        <taxon>Magnoliidae</taxon>
        <taxon>Laurales</taxon>
        <taxon>Lauraceae</taxon>
        <taxon>Persea</taxon>
    </lineage>
</organism>
<accession>A0ACC2LR36</accession>
<evidence type="ECO:0000313" key="1">
    <source>
        <dbReference type="EMBL" id="KAJ8635869.1"/>
    </source>
</evidence>
<gene>
    <name evidence="1" type="ORF">MRB53_010136</name>
</gene>
<proteinExistence type="predicted"/>
<dbReference type="Proteomes" id="UP001234297">
    <property type="component" value="Chromosome 3"/>
</dbReference>
<comment type="caution">
    <text evidence="1">The sequence shown here is derived from an EMBL/GenBank/DDBJ whole genome shotgun (WGS) entry which is preliminary data.</text>
</comment>
<evidence type="ECO:0000313" key="2">
    <source>
        <dbReference type="Proteomes" id="UP001234297"/>
    </source>
</evidence>